<protein>
    <submittedName>
        <fullName evidence="1">Preprotein translocase subunit SecA</fullName>
    </submittedName>
</protein>
<organism evidence="1 2">
    <name type="scientific">Candidatus Accumulibacter phosphatis</name>
    <dbReference type="NCBI Taxonomy" id="327160"/>
    <lineage>
        <taxon>Bacteria</taxon>
        <taxon>Pseudomonadati</taxon>
        <taxon>Pseudomonadota</taxon>
        <taxon>Betaproteobacteria</taxon>
        <taxon>Candidatus Accumulibacter</taxon>
    </lineage>
</organism>
<dbReference type="InterPro" id="IPR036255">
    <property type="entry name" value="YgfB-like_sf"/>
</dbReference>
<dbReference type="NCBIfam" id="TIGR02292">
    <property type="entry name" value="ygfB_yecA"/>
    <property type="match status" value="1"/>
</dbReference>
<evidence type="ECO:0000313" key="1">
    <source>
        <dbReference type="EMBL" id="KFB71110.1"/>
    </source>
</evidence>
<dbReference type="AlphaFoldDB" id="A0A080LU21"/>
<dbReference type="PANTHER" id="PTHR33747">
    <property type="entry name" value="UPF0225 PROTEIN SCO1677"/>
    <property type="match status" value="1"/>
</dbReference>
<dbReference type="Gene3D" id="1.20.120.740">
    <property type="entry name" value="YgfB uncharacterised protein family UPF0149, PF03695"/>
    <property type="match status" value="1"/>
</dbReference>
<dbReference type="Proteomes" id="UP000020077">
    <property type="component" value="Unassembled WGS sequence"/>
</dbReference>
<name>A0A080LU21_9PROT</name>
<dbReference type="Gene3D" id="3.10.450.50">
    <property type="match status" value="1"/>
</dbReference>
<comment type="caution">
    <text evidence="1">The sequence shown here is derived from an EMBL/GenBank/DDBJ whole genome shotgun (WGS) entry which is preliminary data.</text>
</comment>
<evidence type="ECO:0000313" key="2">
    <source>
        <dbReference type="Proteomes" id="UP000020077"/>
    </source>
</evidence>
<dbReference type="InterPro" id="IPR004027">
    <property type="entry name" value="SEC_C_motif"/>
</dbReference>
<gene>
    <name evidence="1" type="ORF">AW09_003768</name>
</gene>
<sequence length="243" mass="27282">MMKLNQGLDDEELEELDDFLADESIEERSMDVSTLDGFLTAIAIGPRAVFASEWLPWVWDMKEGKAKAQFDNKEHASRIMSLVIRNYNGVVHAFLDDPVSFEPVFRRGAQWGAAEWCEGFIIGFQFADEAWKLLGVAQPAWFTPFLRLGTGDGIAMSEKLGDGEKWMNEIVPSIVKIHAYWKERRGSRPKGVVRSEFRLDEQKEASPRVRGGPKIGRNDPCPCGSGKKYKKCCGANDTPAALH</sequence>
<dbReference type="InterPro" id="IPR011978">
    <property type="entry name" value="YgfB-like"/>
</dbReference>
<proteinExistence type="predicted"/>
<dbReference type="SUPFAM" id="SSF103642">
    <property type="entry name" value="Sec-C motif"/>
    <property type="match status" value="1"/>
</dbReference>
<dbReference type="Pfam" id="PF02810">
    <property type="entry name" value="SEC-C"/>
    <property type="match status" value="1"/>
</dbReference>
<dbReference type="Pfam" id="PF03695">
    <property type="entry name" value="UPF0149"/>
    <property type="match status" value="1"/>
</dbReference>
<dbReference type="EMBL" id="JDVG02000595">
    <property type="protein sequence ID" value="KFB71110.1"/>
    <property type="molecule type" value="Genomic_DNA"/>
</dbReference>
<dbReference type="PANTHER" id="PTHR33747:SF1">
    <property type="entry name" value="ADENYLATE CYCLASE-ASSOCIATED CAP C-TERMINAL DOMAIN-CONTAINING PROTEIN"/>
    <property type="match status" value="1"/>
</dbReference>
<accession>A0A080LU21</accession>
<dbReference type="SUPFAM" id="SSF101327">
    <property type="entry name" value="YgfB-like"/>
    <property type="match status" value="1"/>
</dbReference>
<reference evidence="1 2" key="1">
    <citation type="submission" date="2014-02" db="EMBL/GenBank/DDBJ databases">
        <title>Expanding our view of genomic diversity in Candidatus Accumulibacter clades.</title>
        <authorList>
            <person name="Skennerton C.T."/>
            <person name="Barr J.J."/>
            <person name="Slater F.R."/>
            <person name="Bond P.L."/>
            <person name="Tyson G.W."/>
        </authorList>
    </citation>
    <scope>NUCLEOTIDE SEQUENCE [LARGE SCALE GENOMIC DNA]</scope>
    <source>
        <strain evidence="2">BA-91</strain>
    </source>
</reference>